<dbReference type="GO" id="GO:0006400">
    <property type="term" value="P:tRNA modification"/>
    <property type="evidence" value="ECO:0007669"/>
    <property type="project" value="InterPro"/>
</dbReference>
<gene>
    <name evidence="2" type="ORF">DACRYDRAFT_95146</name>
</gene>
<dbReference type="OrthoDB" id="27601at2759"/>
<dbReference type="PANTHER" id="PTHR46064:SF1">
    <property type="entry name" value="QUEUINE TRNA-RIBOSYLTRANSFERASE ACCESSORY SUBUNIT 2"/>
    <property type="match status" value="1"/>
</dbReference>
<keyword evidence="3" id="KW-1185">Reference proteome</keyword>
<protein>
    <submittedName>
        <fullName evidence="2">tRNA-guanine transglycosylase</fullName>
    </submittedName>
</protein>
<dbReference type="EMBL" id="JH795864">
    <property type="protein sequence ID" value="EJU01606.1"/>
    <property type="molecule type" value="Genomic_DNA"/>
</dbReference>
<dbReference type="SUPFAM" id="SSF51713">
    <property type="entry name" value="tRNA-guanine transglycosylase"/>
    <property type="match status" value="1"/>
</dbReference>
<sequence length="516" mass="56851">MSGATARPPPVLSFKLLSVPATPFSPRLGLARLIRSSTEVIDVVTPGLFLHTSRGHVPHLSVDHISLMAKQMPWLHASFEGFLETLPPTPTLQPGPQPLHTFFGLPAASHIISLSLRDPADVQERPPDGDDYLSSMTIRGVRKIEPSFYRSYVSCVQPDIIIALSDIPFTLPPFSQKRMTKSIDRTIRWLGEILKSRPSMEITDNIRGNNIFVSLVGGTNAAARRAFSQNLLGPLEEGSNLSSVRPQTIPRLDDHISGYVLEMAQLRLELSASLSCGNDSSSTKEPTQAINQLLKASLSPLPADKLRVVHSSISPHEMLRLISLCGIDLFDSYWAQKAADWGIALDFSFPVSTSRDDTGPTRRSDGKRDVGHNLYHTGYAFDFRGLVGGPMHGCSCLACAPSFTKPIPHSSLEFVNDGCEEDAPAFTRAYIHHLLHTHEMSAHALLVSHNITVLQDFFAAIRSTLSADAPQFDTEVARFETEYDGDMRIIEEGRRAWEEVDCARGKGRLARERGTI</sequence>
<dbReference type="InterPro" id="IPR002616">
    <property type="entry name" value="tRNA_ribo_trans-like"/>
</dbReference>
<dbReference type="Proteomes" id="UP000030653">
    <property type="component" value="Unassembled WGS sequence"/>
</dbReference>
<dbReference type="HOGENOM" id="CLU_019834_0_0_1"/>
<dbReference type="Gene3D" id="3.20.20.105">
    <property type="entry name" value="Queuine tRNA-ribosyltransferase-like"/>
    <property type="match status" value="1"/>
</dbReference>
<feature type="domain" description="tRNA-guanine(15) transglycosylase-like" evidence="1">
    <location>
        <begin position="31"/>
        <end position="231"/>
    </location>
</feature>
<dbReference type="AlphaFoldDB" id="M5FV10"/>
<feature type="domain" description="tRNA-guanine(15) transglycosylase-like" evidence="1">
    <location>
        <begin position="281"/>
        <end position="475"/>
    </location>
</feature>
<dbReference type="PANTHER" id="PTHR46064">
    <property type="entry name" value="QUEUINE TRNA-RIBOSYLTRANSFERASE ACCESSORY SUBUNIT 2"/>
    <property type="match status" value="1"/>
</dbReference>
<accession>M5FV10</accession>
<proteinExistence type="predicted"/>
<reference evidence="2 3" key="1">
    <citation type="journal article" date="2012" name="Science">
        <title>The Paleozoic origin of enzymatic lignin decomposition reconstructed from 31 fungal genomes.</title>
        <authorList>
            <person name="Floudas D."/>
            <person name="Binder M."/>
            <person name="Riley R."/>
            <person name="Barry K."/>
            <person name="Blanchette R.A."/>
            <person name="Henrissat B."/>
            <person name="Martinez A.T."/>
            <person name="Otillar R."/>
            <person name="Spatafora J.W."/>
            <person name="Yadav J.S."/>
            <person name="Aerts A."/>
            <person name="Benoit I."/>
            <person name="Boyd A."/>
            <person name="Carlson A."/>
            <person name="Copeland A."/>
            <person name="Coutinho P.M."/>
            <person name="de Vries R.P."/>
            <person name="Ferreira P."/>
            <person name="Findley K."/>
            <person name="Foster B."/>
            <person name="Gaskell J."/>
            <person name="Glotzer D."/>
            <person name="Gorecki P."/>
            <person name="Heitman J."/>
            <person name="Hesse C."/>
            <person name="Hori C."/>
            <person name="Igarashi K."/>
            <person name="Jurgens J.A."/>
            <person name="Kallen N."/>
            <person name="Kersten P."/>
            <person name="Kohler A."/>
            <person name="Kuees U."/>
            <person name="Kumar T.K.A."/>
            <person name="Kuo A."/>
            <person name="LaButti K."/>
            <person name="Larrondo L.F."/>
            <person name="Lindquist E."/>
            <person name="Ling A."/>
            <person name="Lombard V."/>
            <person name="Lucas S."/>
            <person name="Lundell T."/>
            <person name="Martin R."/>
            <person name="McLaughlin D.J."/>
            <person name="Morgenstern I."/>
            <person name="Morin E."/>
            <person name="Murat C."/>
            <person name="Nagy L.G."/>
            <person name="Nolan M."/>
            <person name="Ohm R.A."/>
            <person name="Patyshakuliyeva A."/>
            <person name="Rokas A."/>
            <person name="Ruiz-Duenas F.J."/>
            <person name="Sabat G."/>
            <person name="Salamov A."/>
            <person name="Samejima M."/>
            <person name="Schmutz J."/>
            <person name="Slot J.C."/>
            <person name="St John F."/>
            <person name="Stenlid J."/>
            <person name="Sun H."/>
            <person name="Sun S."/>
            <person name="Syed K."/>
            <person name="Tsang A."/>
            <person name="Wiebenga A."/>
            <person name="Young D."/>
            <person name="Pisabarro A."/>
            <person name="Eastwood D.C."/>
            <person name="Martin F."/>
            <person name="Cullen D."/>
            <person name="Grigoriev I.V."/>
            <person name="Hibbett D.S."/>
        </authorList>
    </citation>
    <scope>NUCLEOTIDE SEQUENCE [LARGE SCALE GENOMIC DNA]</scope>
    <source>
        <strain evidence="2 3">DJM-731 SS1</strain>
    </source>
</reference>
<evidence type="ECO:0000313" key="3">
    <source>
        <dbReference type="Proteomes" id="UP000030653"/>
    </source>
</evidence>
<dbReference type="Pfam" id="PF01702">
    <property type="entry name" value="TGT"/>
    <property type="match status" value="2"/>
</dbReference>
<evidence type="ECO:0000259" key="1">
    <source>
        <dbReference type="Pfam" id="PF01702"/>
    </source>
</evidence>
<dbReference type="InterPro" id="IPR036511">
    <property type="entry name" value="TGT-like_sf"/>
</dbReference>
<dbReference type="STRING" id="1858805.M5FV10"/>
<name>M5FV10_DACPD</name>
<dbReference type="InterPro" id="IPR050852">
    <property type="entry name" value="Queuine_tRNA-ribosyltrfase"/>
</dbReference>
<dbReference type="GeneID" id="63692339"/>
<evidence type="ECO:0000313" key="2">
    <source>
        <dbReference type="EMBL" id="EJU01606.1"/>
    </source>
</evidence>
<dbReference type="RefSeq" id="XP_040628503.1">
    <property type="nucleotide sequence ID" value="XM_040777277.1"/>
</dbReference>
<organism evidence="2 3">
    <name type="scientific">Dacryopinax primogenitus (strain DJM 731)</name>
    <name type="common">Brown rot fungus</name>
    <dbReference type="NCBI Taxonomy" id="1858805"/>
    <lineage>
        <taxon>Eukaryota</taxon>
        <taxon>Fungi</taxon>
        <taxon>Dikarya</taxon>
        <taxon>Basidiomycota</taxon>
        <taxon>Agaricomycotina</taxon>
        <taxon>Dacrymycetes</taxon>
        <taxon>Dacrymycetales</taxon>
        <taxon>Dacrymycetaceae</taxon>
        <taxon>Dacryopinax</taxon>
    </lineage>
</organism>
<dbReference type="OMA" id="FDARWAQ"/>